<dbReference type="PROSITE" id="PS50157">
    <property type="entry name" value="ZINC_FINGER_C2H2_2"/>
    <property type="match status" value="1"/>
</dbReference>
<dbReference type="InterPro" id="IPR013087">
    <property type="entry name" value="Znf_C2H2_type"/>
</dbReference>
<feature type="domain" description="C2H2-type" evidence="1">
    <location>
        <begin position="78"/>
        <end position="105"/>
    </location>
</feature>
<dbReference type="NCBIfam" id="NF033550">
    <property type="entry name" value="transpos_ISL3"/>
    <property type="match status" value="1"/>
</dbReference>
<organism evidence="2 3">
    <name type="scientific">Acetanaerobacterium elongatum</name>
    <dbReference type="NCBI Taxonomy" id="258515"/>
    <lineage>
        <taxon>Bacteria</taxon>
        <taxon>Bacillati</taxon>
        <taxon>Bacillota</taxon>
        <taxon>Clostridia</taxon>
        <taxon>Eubacteriales</taxon>
        <taxon>Oscillospiraceae</taxon>
        <taxon>Acetanaerobacterium</taxon>
    </lineage>
</organism>
<dbReference type="InterPro" id="IPR002560">
    <property type="entry name" value="Transposase_DDE"/>
</dbReference>
<dbReference type="InterPro" id="IPR047951">
    <property type="entry name" value="Transpos_ISL3"/>
</dbReference>
<dbReference type="Pfam" id="PF01610">
    <property type="entry name" value="DDE_Tnp_ISL3"/>
    <property type="match status" value="1"/>
</dbReference>
<gene>
    <name evidence="2" type="ORF">SAMN05192585_12232</name>
</gene>
<evidence type="ECO:0000313" key="2">
    <source>
        <dbReference type="EMBL" id="SDN54574.1"/>
    </source>
</evidence>
<dbReference type="Pfam" id="PF13542">
    <property type="entry name" value="HTH_Tnp_ISL3"/>
    <property type="match status" value="1"/>
</dbReference>
<dbReference type="Pfam" id="PF14690">
    <property type="entry name" value="Zn_ribbon_ISL3"/>
    <property type="match status" value="1"/>
</dbReference>
<keyword evidence="3" id="KW-1185">Reference proteome</keyword>
<proteinExistence type="predicted"/>
<dbReference type="PANTHER" id="PTHR33498">
    <property type="entry name" value="TRANSPOSASE FOR INSERTION SEQUENCE ELEMENT IS1557"/>
    <property type="match status" value="1"/>
</dbReference>
<evidence type="ECO:0000313" key="3">
    <source>
        <dbReference type="Proteomes" id="UP000199182"/>
    </source>
</evidence>
<dbReference type="PANTHER" id="PTHR33498:SF1">
    <property type="entry name" value="TRANSPOSASE FOR INSERTION SEQUENCE ELEMENT IS1557"/>
    <property type="match status" value="1"/>
</dbReference>
<dbReference type="AlphaFoldDB" id="A0A1H0C9I0"/>
<dbReference type="InterPro" id="IPR032877">
    <property type="entry name" value="Transposase_HTH"/>
</dbReference>
<dbReference type="EMBL" id="FNID01000022">
    <property type="protein sequence ID" value="SDN54574.1"/>
    <property type="molecule type" value="Genomic_DNA"/>
</dbReference>
<evidence type="ECO:0000259" key="1">
    <source>
        <dbReference type="PROSITE" id="PS50157"/>
    </source>
</evidence>
<sequence length="398" mass="46662">MLSTNITEKLLGLKEVIIKKEENINGIYKATIELPRKAHLCPCCGQETDCVHDYRLQPAKDIPAFGMQVILLYRKRRYRCKACGKCFYEKNTFLPHYHRMTSRLVAYVIDRLRDIYSFTSIANQVNLSVSTVIRIFDIVNYGKPVLGNVLGIDEFKGNTGKEKYQCILTDPENGWVLDVLPDRFFHNLAAYFKDLNRFNTSFVVSDMWKPYADIFGTYFKTAKHVLDRYHIMRQVEWAFEAVRKEEQKKFSKSHRIYFKHSRFLLLKPFDSLSNEQKQEVNVMLYASPNLSSAYYLKESFCKLSRIKDAVLLRQELSSWILHAQNSSIPRFHQCADTFILWAPEILNAFTLPYSNGFTEGCNNKIKVLKRNTYGYRNFFRFRNRILHVFSQQNAALSS</sequence>
<accession>A0A1H0C9I0</accession>
<name>A0A1H0C9I0_9FIRM</name>
<dbReference type="Proteomes" id="UP000199182">
    <property type="component" value="Unassembled WGS sequence"/>
</dbReference>
<protein>
    <submittedName>
        <fullName evidence="2">Transposase</fullName>
    </submittedName>
</protein>
<dbReference type="InterPro" id="IPR029261">
    <property type="entry name" value="Transposase_Znf"/>
</dbReference>
<reference evidence="2 3" key="1">
    <citation type="submission" date="2016-10" db="EMBL/GenBank/DDBJ databases">
        <authorList>
            <person name="de Groot N.N."/>
        </authorList>
    </citation>
    <scope>NUCLEOTIDE SEQUENCE [LARGE SCALE GENOMIC DNA]</scope>
    <source>
        <strain evidence="2 3">CGMCC 1.5012</strain>
    </source>
</reference>
<dbReference type="OrthoDB" id="1856140at2"/>